<comment type="caution">
    <text evidence="2">The sequence shown here is derived from an EMBL/GenBank/DDBJ whole genome shotgun (WGS) entry which is preliminary data.</text>
</comment>
<dbReference type="Proteomes" id="UP000249555">
    <property type="component" value="Unassembled WGS sequence"/>
</dbReference>
<feature type="domain" description="DUF559" evidence="1">
    <location>
        <begin position="10"/>
        <end position="111"/>
    </location>
</feature>
<evidence type="ECO:0000259" key="1">
    <source>
        <dbReference type="Pfam" id="PF04480"/>
    </source>
</evidence>
<sequence>MLQGTGSTGALAKQLRGVMSPPEIALWLALRERPAGLKFRRQHPSGPYVADFYCHAARLIIEVDGQAHDFGDRPARDAARDRWFEGRGIAVLRIPAVEIFHDCDAMVRGIVALAVERLATQEE</sequence>
<protein>
    <recommendedName>
        <fullName evidence="1">DUF559 domain-containing protein</fullName>
    </recommendedName>
</protein>
<reference evidence="2 3" key="1">
    <citation type="submission" date="2017-08" db="EMBL/GenBank/DDBJ databases">
        <title>Infants hospitalized years apart are colonized by the same room-sourced microbial strains.</title>
        <authorList>
            <person name="Brooks B."/>
            <person name="Olm M.R."/>
            <person name="Firek B.A."/>
            <person name="Baker R."/>
            <person name="Thomas B.C."/>
            <person name="Morowitz M.J."/>
            <person name="Banfield J.F."/>
        </authorList>
    </citation>
    <scope>NUCLEOTIDE SEQUENCE [LARGE SCALE GENOMIC DNA]</scope>
    <source>
        <strain evidence="2">S2_018_000_R3_119</strain>
    </source>
</reference>
<dbReference type="PANTHER" id="PTHR38590:SF1">
    <property type="entry name" value="BLL0828 PROTEIN"/>
    <property type="match status" value="1"/>
</dbReference>
<dbReference type="EMBL" id="QFMX01000012">
    <property type="protein sequence ID" value="PZO72411.1"/>
    <property type="molecule type" value="Genomic_DNA"/>
</dbReference>
<dbReference type="Gene3D" id="3.40.960.10">
    <property type="entry name" value="VSR Endonuclease"/>
    <property type="match status" value="1"/>
</dbReference>
<dbReference type="InterPro" id="IPR011335">
    <property type="entry name" value="Restrct_endonuc-II-like"/>
</dbReference>
<organism evidence="2 3">
    <name type="scientific">Sphingomonas taxi</name>
    <dbReference type="NCBI Taxonomy" id="1549858"/>
    <lineage>
        <taxon>Bacteria</taxon>
        <taxon>Pseudomonadati</taxon>
        <taxon>Pseudomonadota</taxon>
        <taxon>Alphaproteobacteria</taxon>
        <taxon>Sphingomonadales</taxon>
        <taxon>Sphingomonadaceae</taxon>
        <taxon>Sphingomonas</taxon>
    </lineage>
</organism>
<dbReference type="Pfam" id="PF04480">
    <property type="entry name" value="DUF559"/>
    <property type="match status" value="1"/>
</dbReference>
<dbReference type="AlphaFoldDB" id="A0A2W5APK9"/>
<proteinExistence type="predicted"/>
<dbReference type="CDD" id="cd01038">
    <property type="entry name" value="Endonuclease_DUF559"/>
    <property type="match status" value="1"/>
</dbReference>
<dbReference type="InterPro" id="IPR047216">
    <property type="entry name" value="Endonuclease_DUF559_bact"/>
</dbReference>
<accession>A0A2W5APK9</accession>
<evidence type="ECO:0000313" key="3">
    <source>
        <dbReference type="Proteomes" id="UP000249555"/>
    </source>
</evidence>
<evidence type="ECO:0000313" key="2">
    <source>
        <dbReference type="EMBL" id="PZO72411.1"/>
    </source>
</evidence>
<dbReference type="SUPFAM" id="SSF52980">
    <property type="entry name" value="Restriction endonuclease-like"/>
    <property type="match status" value="1"/>
</dbReference>
<dbReference type="InterPro" id="IPR007569">
    <property type="entry name" value="DUF559"/>
</dbReference>
<gene>
    <name evidence="2" type="ORF">DI640_12605</name>
</gene>
<dbReference type="PANTHER" id="PTHR38590">
    <property type="entry name" value="BLL0828 PROTEIN"/>
    <property type="match status" value="1"/>
</dbReference>
<name>A0A2W5APK9_9SPHN</name>